<gene>
    <name evidence="1" type="ORF">ARALYDRAFT_915460</name>
</gene>
<protein>
    <submittedName>
        <fullName evidence="1">Uncharacterized protein</fullName>
    </submittedName>
</protein>
<dbReference type="EMBL" id="GL348719">
    <property type="protein sequence ID" value="EFH44557.1"/>
    <property type="molecule type" value="Genomic_DNA"/>
</dbReference>
<dbReference type="AlphaFoldDB" id="D7MH48"/>
<name>D7MH48_ARALL</name>
<dbReference type="HOGENOM" id="CLU_1317025_0_0_1"/>
<dbReference type="Gramene" id="scaffold_703202.1">
    <property type="protein sequence ID" value="scaffold_703202.1"/>
    <property type="gene ID" value="scaffold_703202.1"/>
</dbReference>
<organism evidence="2">
    <name type="scientific">Arabidopsis lyrata subsp. lyrata</name>
    <name type="common">Lyre-leaved rock-cress</name>
    <dbReference type="NCBI Taxonomy" id="81972"/>
    <lineage>
        <taxon>Eukaryota</taxon>
        <taxon>Viridiplantae</taxon>
        <taxon>Streptophyta</taxon>
        <taxon>Embryophyta</taxon>
        <taxon>Tracheophyta</taxon>
        <taxon>Spermatophyta</taxon>
        <taxon>Magnoliopsida</taxon>
        <taxon>eudicotyledons</taxon>
        <taxon>Gunneridae</taxon>
        <taxon>Pentapetalae</taxon>
        <taxon>rosids</taxon>
        <taxon>malvids</taxon>
        <taxon>Brassicales</taxon>
        <taxon>Brassicaceae</taxon>
        <taxon>Camelineae</taxon>
        <taxon>Arabidopsis</taxon>
    </lineage>
</organism>
<reference evidence="2" key="1">
    <citation type="journal article" date="2011" name="Nat. Genet.">
        <title>The Arabidopsis lyrata genome sequence and the basis of rapid genome size change.</title>
        <authorList>
            <person name="Hu T.T."/>
            <person name="Pattyn P."/>
            <person name="Bakker E.G."/>
            <person name="Cao J."/>
            <person name="Cheng J.-F."/>
            <person name="Clark R.M."/>
            <person name="Fahlgren N."/>
            <person name="Fawcett J.A."/>
            <person name="Grimwood J."/>
            <person name="Gundlach H."/>
            <person name="Haberer G."/>
            <person name="Hollister J.D."/>
            <person name="Ossowski S."/>
            <person name="Ottilar R.P."/>
            <person name="Salamov A.A."/>
            <person name="Schneeberger K."/>
            <person name="Spannagl M."/>
            <person name="Wang X."/>
            <person name="Yang L."/>
            <person name="Nasrallah M.E."/>
            <person name="Bergelson J."/>
            <person name="Carrington J.C."/>
            <person name="Gaut B.S."/>
            <person name="Schmutz J."/>
            <person name="Mayer K.F.X."/>
            <person name="Van de Peer Y."/>
            <person name="Grigoriev I.V."/>
            <person name="Nordborg M."/>
            <person name="Weigel D."/>
            <person name="Guo Y.-L."/>
        </authorList>
    </citation>
    <scope>NUCLEOTIDE SEQUENCE [LARGE SCALE GENOMIC DNA]</scope>
    <source>
        <strain evidence="2">cv. MN47</strain>
    </source>
</reference>
<evidence type="ECO:0000313" key="1">
    <source>
        <dbReference type="EMBL" id="EFH44557.1"/>
    </source>
</evidence>
<keyword evidence="2" id="KW-1185">Reference proteome</keyword>
<accession>D7MH48</accession>
<proteinExistence type="predicted"/>
<evidence type="ECO:0000313" key="2">
    <source>
        <dbReference type="Proteomes" id="UP000008694"/>
    </source>
</evidence>
<dbReference type="Proteomes" id="UP000008694">
    <property type="component" value="Unassembled WGS sequence"/>
</dbReference>
<dbReference type="STRING" id="81972.D7MH48"/>
<sequence>MAHIISRVFKPSVCKNLLRHTNVRMFSSTTPHTSGLDSNDETKVTRPFSSKPAYPFLLIDYILKGPDSCSDGRVTTYNGKEVFINDKKLMEEVCDAMTVGFSRDGLRFYLSYRSCDHAPVINYETSNPKVEDMTVHLPSLPAGSKIQNMEDDEPKYIDLEFDNLPKSVIHELADVSSCSRTDHLVESPTGQLFLVKWYSILLTRHLLFL</sequence>